<dbReference type="EMBL" id="BAAAZR010000004">
    <property type="protein sequence ID" value="GAA3803292.1"/>
    <property type="molecule type" value="Genomic_DNA"/>
</dbReference>
<dbReference type="SUPFAM" id="SSF51679">
    <property type="entry name" value="Bacterial luciferase-like"/>
    <property type="match status" value="1"/>
</dbReference>
<dbReference type="RefSeq" id="WP_344937925.1">
    <property type="nucleotide sequence ID" value="NZ_BAAAZR010000004.1"/>
</dbReference>
<dbReference type="Gene3D" id="3.20.20.30">
    <property type="entry name" value="Luciferase-like domain"/>
    <property type="match status" value="1"/>
</dbReference>
<evidence type="ECO:0000259" key="1">
    <source>
        <dbReference type="Pfam" id="PF00296"/>
    </source>
</evidence>
<evidence type="ECO:0000313" key="2">
    <source>
        <dbReference type="EMBL" id="GAA3803292.1"/>
    </source>
</evidence>
<proteinExistence type="predicted"/>
<dbReference type="CDD" id="cd00347">
    <property type="entry name" value="Flavin_utilizing_monoxygenases"/>
    <property type="match status" value="1"/>
</dbReference>
<keyword evidence="3" id="KW-1185">Reference proteome</keyword>
<name>A0ABP7HVV1_9ACTN</name>
<evidence type="ECO:0000313" key="3">
    <source>
        <dbReference type="Proteomes" id="UP001500888"/>
    </source>
</evidence>
<organism evidence="2 3">
    <name type="scientific">Sphaerisporangium flaviroseum</name>
    <dbReference type="NCBI Taxonomy" id="509199"/>
    <lineage>
        <taxon>Bacteria</taxon>
        <taxon>Bacillati</taxon>
        <taxon>Actinomycetota</taxon>
        <taxon>Actinomycetes</taxon>
        <taxon>Streptosporangiales</taxon>
        <taxon>Streptosporangiaceae</taxon>
        <taxon>Sphaerisporangium</taxon>
    </lineage>
</organism>
<dbReference type="InterPro" id="IPR011251">
    <property type="entry name" value="Luciferase-like_dom"/>
</dbReference>
<feature type="domain" description="Luciferase-like" evidence="1">
    <location>
        <begin position="16"/>
        <end position="64"/>
    </location>
</feature>
<gene>
    <name evidence="2" type="ORF">GCM10022226_23910</name>
</gene>
<dbReference type="Pfam" id="PF00296">
    <property type="entry name" value="Bac_luciferase"/>
    <property type="match status" value="1"/>
</dbReference>
<accession>A0ABP7HVV1</accession>
<reference evidence="3" key="1">
    <citation type="journal article" date="2019" name="Int. J. Syst. Evol. Microbiol.">
        <title>The Global Catalogue of Microorganisms (GCM) 10K type strain sequencing project: providing services to taxonomists for standard genome sequencing and annotation.</title>
        <authorList>
            <consortium name="The Broad Institute Genomics Platform"/>
            <consortium name="The Broad Institute Genome Sequencing Center for Infectious Disease"/>
            <person name="Wu L."/>
            <person name="Ma J."/>
        </authorList>
    </citation>
    <scope>NUCLEOTIDE SEQUENCE [LARGE SCALE GENOMIC DNA]</scope>
    <source>
        <strain evidence="3">JCM 16908</strain>
    </source>
</reference>
<comment type="caution">
    <text evidence="2">The sequence shown here is derived from an EMBL/GenBank/DDBJ whole genome shotgun (WGS) entry which is preliminary data.</text>
</comment>
<protein>
    <recommendedName>
        <fullName evidence="1">Luciferase-like domain-containing protein</fullName>
    </recommendedName>
</protein>
<dbReference type="InterPro" id="IPR036661">
    <property type="entry name" value="Luciferase-like_sf"/>
</dbReference>
<sequence length="81" mass="8715">MTALLPLPPPLHVSAPPVTERFREVVAGAVLAEELGLDGFAFGERHERPFLSSSPPVVLSHIAPVLRKEIPSRPLSQGELS</sequence>
<dbReference type="Proteomes" id="UP001500888">
    <property type="component" value="Unassembled WGS sequence"/>
</dbReference>